<dbReference type="PANTHER" id="PTHR43471">
    <property type="entry name" value="ABC TRANSPORTER PERMEASE"/>
    <property type="match status" value="1"/>
</dbReference>
<comment type="caution">
    <text evidence="2">The sequence shown here is derived from an EMBL/GenBank/DDBJ whole genome shotgun (WGS) entry which is preliminary data.</text>
</comment>
<keyword evidence="1 2" id="KW-0812">Transmembrane</keyword>
<feature type="transmembrane region" description="Helical" evidence="1">
    <location>
        <begin position="165"/>
        <end position="185"/>
    </location>
</feature>
<feature type="transmembrane region" description="Helical" evidence="1">
    <location>
        <begin position="56"/>
        <end position="82"/>
    </location>
</feature>
<evidence type="ECO:0000313" key="2">
    <source>
        <dbReference type="EMBL" id="KPH71787.1"/>
    </source>
</evidence>
<keyword evidence="1" id="KW-0472">Membrane</keyword>
<evidence type="ECO:0000313" key="3">
    <source>
        <dbReference type="Proteomes" id="UP000037854"/>
    </source>
</evidence>
<keyword evidence="3" id="KW-1185">Reference proteome</keyword>
<dbReference type="EMBL" id="LGTK01000062">
    <property type="protein sequence ID" value="KPH71787.1"/>
    <property type="molecule type" value="Genomic_DNA"/>
</dbReference>
<reference evidence="2 3" key="1">
    <citation type="submission" date="2015-07" db="EMBL/GenBank/DDBJ databases">
        <title>High-quality draft genome sequence of Oceanobacillus caeni HM6, a bacillus isolated from a human feces.</title>
        <authorList>
            <person name="Kumar J."/>
            <person name="Verma M.K."/>
            <person name="Pandey R."/>
            <person name="Bhambi M."/>
            <person name="Chauhan N."/>
        </authorList>
    </citation>
    <scope>NUCLEOTIDE SEQUENCE [LARGE SCALE GENOMIC DNA]</scope>
    <source>
        <strain evidence="2 3">HM6</strain>
    </source>
</reference>
<sequence>MVHILKREFIDSFKSIRSILIILFIIFISYQAAAFVDNNPSFINELTGAGGEEGSAYTAAIALIVLVFGFLLVFATSHDLVYKEIELKTIRLLVTKVPRLQIMLGKLLGTMLFWIITISISFSILSMFANSWFPKDYFQTIIFLFYIISFVLLISTAITKTKLTMFLGIILGISLPIIGLTAIVSDKWYLAPFKYILPYKYLDGSFGLMFVPLAIGIIYFLISVLLMQRKDL</sequence>
<feature type="transmembrane region" description="Helical" evidence="1">
    <location>
        <begin position="16"/>
        <end position="36"/>
    </location>
</feature>
<dbReference type="Proteomes" id="UP000037854">
    <property type="component" value="Unassembled WGS sequence"/>
</dbReference>
<dbReference type="RefSeq" id="WP_060668991.1">
    <property type="nucleotide sequence ID" value="NZ_LGTK01000062.1"/>
</dbReference>
<feature type="transmembrane region" description="Helical" evidence="1">
    <location>
        <begin position="205"/>
        <end position="227"/>
    </location>
</feature>
<name>A0ABR5MH37_9BACI</name>
<feature type="transmembrane region" description="Helical" evidence="1">
    <location>
        <begin position="137"/>
        <end position="158"/>
    </location>
</feature>
<evidence type="ECO:0000256" key="1">
    <source>
        <dbReference type="SAM" id="Phobius"/>
    </source>
</evidence>
<accession>A0ABR5MH37</accession>
<keyword evidence="1" id="KW-1133">Transmembrane helix</keyword>
<organism evidence="2 3">
    <name type="scientific">Oceanobacillus caeni</name>
    <dbReference type="NCBI Taxonomy" id="405946"/>
    <lineage>
        <taxon>Bacteria</taxon>
        <taxon>Bacillati</taxon>
        <taxon>Bacillota</taxon>
        <taxon>Bacilli</taxon>
        <taxon>Bacillales</taxon>
        <taxon>Bacillaceae</taxon>
        <taxon>Oceanobacillus</taxon>
    </lineage>
</organism>
<proteinExistence type="predicted"/>
<feature type="transmembrane region" description="Helical" evidence="1">
    <location>
        <begin position="103"/>
        <end position="125"/>
    </location>
</feature>
<gene>
    <name evidence="2" type="ORF">AFL42_14090</name>
</gene>
<protein>
    <submittedName>
        <fullName evidence="2">Transmembrane protein</fullName>
    </submittedName>
</protein>
<dbReference type="Pfam" id="PF12679">
    <property type="entry name" value="ABC2_membrane_2"/>
    <property type="match status" value="1"/>
</dbReference>